<protein>
    <submittedName>
        <fullName evidence="2">Uncharacterized protein</fullName>
    </submittedName>
</protein>
<evidence type="ECO:0000256" key="1">
    <source>
        <dbReference type="SAM" id="MobiDB-lite"/>
    </source>
</evidence>
<feature type="region of interest" description="Disordered" evidence="1">
    <location>
        <begin position="1"/>
        <end position="28"/>
    </location>
</feature>
<proteinExistence type="predicted"/>
<accession>A0AAD5QEU6</accession>
<evidence type="ECO:0000313" key="3">
    <source>
        <dbReference type="Proteomes" id="UP001196413"/>
    </source>
</evidence>
<feature type="compositionally biased region" description="Basic and acidic residues" evidence="1">
    <location>
        <begin position="18"/>
        <end position="28"/>
    </location>
</feature>
<name>A0AAD5QEU6_PARTN</name>
<comment type="caution">
    <text evidence="2">The sequence shown here is derived from an EMBL/GenBank/DDBJ whole genome shotgun (WGS) entry which is preliminary data.</text>
</comment>
<sequence length="54" mass="6472">MIHYHNIGDSSDKTNVQKHHEEAEEKSNELQRDWIRVIMVMTDVVNSNSEWQFD</sequence>
<evidence type="ECO:0000313" key="2">
    <source>
        <dbReference type="EMBL" id="KAJ1349468.1"/>
    </source>
</evidence>
<dbReference type="Proteomes" id="UP001196413">
    <property type="component" value="Unassembled WGS sequence"/>
</dbReference>
<gene>
    <name evidence="2" type="ORF">KIN20_005041</name>
</gene>
<dbReference type="EMBL" id="JAHQIW010000668">
    <property type="protein sequence ID" value="KAJ1349468.1"/>
    <property type="molecule type" value="Genomic_DNA"/>
</dbReference>
<dbReference type="AlphaFoldDB" id="A0AAD5QEU6"/>
<organism evidence="2 3">
    <name type="scientific">Parelaphostrongylus tenuis</name>
    <name type="common">Meningeal worm</name>
    <dbReference type="NCBI Taxonomy" id="148309"/>
    <lineage>
        <taxon>Eukaryota</taxon>
        <taxon>Metazoa</taxon>
        <taxon>Ecdysozoa</taxon>
        <taxon>Nematoda</taxon>
        <taxon>Chromadorea</taxon>
        <taxon>Rhabditida</taxon>
        <taxon>Rhabditina</taxon>
        <taxon>Rhabditomorpha</taxon>
        <taxon>Strongyloidea</taxon>
        <taxon>Metastrongylidae</taxon>
        <taxon>Parelaphostrongylus</taxon>
    </lineage>
</organism>
<reference evidence="2" key="1">
    <citation type="submission" date="2021-06" db="EMBL/GenBank/DDBJ databases">
        <title>Parelaphostrongylus tenuis whole genome reference sequence.</title>
        <authorList>
            <person name="Garwood T.J."/>
            <person name="Larsen P.A."/>
            <person name="Fountain-Jones N.M."/>
            <person name="Garbe J.R."/>
            <person name="Macchietto M.G."/>
            <person name="Kania S.A."/>
            <person name="Gerhold R.W."/>
            <person name="Richards J.E."/>
            <person name="Wolf T.M."/>
        </authorList>
    </citation>
    <scope>NUCLEOTIDE SEQUENCE</scope>
    <source>
        <strain evidence="2">MNPRO001-30</strain>
        <tissue evidence="2">Meninges</tissue>
    </source>
</reference>
<keyword evidence="3" id="KW-1185">Reference proteome</keyword>